<dbReference type="SUPFAM" id="SSF56059">
    <property type="entry name" value="Glutathione synthetase ATP-binding domain-like"/>
    <property type="match status" value="1"/>
</dbReference>
<comment type="caution">
    <text evidence="2">The sequence shown here is derived from an EMBL/GenBank/DDBJ whole genome shotgun (WGS) entry which is preliminary data.</text>
</comment>
<proteinExistence type="predicted"/>
<reference evidence="2" key="2">
    <citation type="submission" date="2021-04" db="EMBL/GenBank/DDBJ databases">
        <authorList>
            <person name="Gilroy R."/>
        </authorList>
    </citation>
    <scope>NUCLEOTIDE SEQUENCE</scope>
    <source>
        <strain evidence="2">14324</strain>
    </source>
</reference>
<evidence type="ECO:0000313" key="2">
    <source>
        <dbReference type="EMBL" id="HIZ22435.1"/>
    </source>
</evidence>
<evidence type="ECO:0000313" key="3">
    <source>
        <dbReference type="Proteomes" id="UP000824041"/>
    </source>
</evidence>
<dbReference type="Proteomes" id="UP000824041">
    <property type="component" value="Unassembled WGS sequence"/>
</dbReference>
<dbReference type="GO" id="GO:0016301">
    <property type="term" value="F:kinase activity"/>
    <property type="evidence" value="ECO:0007669"/>
    <property type="project" value="InterPro"/>
</dbReference>
<dbReference type="EMBL" id="DXBU01000091">
    <property type="protein sequence ID" value="HIZ22435.1"/>
    <property type="molecule type" value="Genomic_DNA"/>
</dbReference>
<protein>
    <submittedName>
        <fullName evidence="2">PEP/pyruvate-binding domain-containing protein</fullName>
    </submittedName>
</protein>
<dbReference type="AlphaFoldDB" id="A0A9D2DSW2"/>
<evidence type="ECO:0000259" key="1">
    <source>
        <dbReference type="Pfam" id="PF01326"/>
    </source>
</evidence>
<gene>
    <name evidence="2" type="ORF">IAA21_06525</name>
</gene>
<dbReference type="InterPro" id="IPR013815">
    <property type="entry name" value="ATP_grasp_subdomain_1"/>
</dbReference>
<accession>A0A9D2DSW2</accession>
<dbReference type="Gene3D" id="3.30.1490.20">
    <property type="entry name" value="ATP-grasp fold, A domain"/>
    <property type="match status" value="1"/>
</dbReference>
<feature type="domain" description="Pyruvate phosphate dikinase AMP/ATP-binding" evidence="1">
    <location>
        <begin position="293"/>
        <end position="661"/>
    </location>
</feature>
<dbReference type="Pfam" id="PF01326">
    <property type="entry name" value="PPDK_N"/>
    <property type="match status" value="1"/>
</dbReference>
<dbReference type="InterPro" id="IPR002192">
    <property type="entry name" value="PPDK_AMP/ATP-bd"/>
</dbReference>
<sequence length="860" mass="98960">MAAFDKINSGFPQMDEILDYIRLGDNVVWQVSDIEEFRYFAGPFARQAVSDGRNVIYIRFAQHEPVLSDLTGIKVYHFNPDEGFEAFTVSIHEQITREGRDAFYIFDCLSELQSVWYTDLMMGNFFQVTCPYLFELDTVAYFPLLRGRHSFDAVARIRDTTQLLLDVYSGDTDLYLHPLKVWNRYSSRMFLPHCCRKTDGSFTAAADGVSMSRYYQTIQRSSANAPDQNYDSHDRFFVQAKLDYSRGYFTEETEDLIIDSTMTKDGRLKALVKRYFKPEDYFMLRDRMIGSGAIGGKACGMLLARKIAESEIPEFLSYSEPHDSFYIGSDVFYTYIVSNGCWRLRIRQRTREEYFSAAKELKERLSFGEFPGKIREQFQNVIEYFGQSPFIVRSSSFLEDGFGNAFAGKYESVFCVNQGSPQKRLAEFEQAVRTVYASTMDYSALEYRLLRGLEKQDEQMAVLVQRVSGSYHEKYFMPCAAGVGYSHSAYKWYPDMDPSAGMLRIVMGLGTKAVDRTKEDYPRLANLDRPTATVLTTTEQRHKFSQRNIDVLDCKEDVLKEVPLETLLPVLPLWYKKMVLEHDHDAEYCLRQMGRYQDVWFVSCQKLLEKEAFTSLMQKILKTLERVYENPVDIEYTVNIDEAGDFVVNLLQCRPLYLGQKGEKIDLSALKMKDVFFKIQDSSMGNSGKRRMDVVVQVDPVRYYQYPYRKKYDVAAAIGRISRYYRGSHKNILLMTPGRIGTSSPELGVPVTFGDISNFSAVCEVSDSRAGYMPELSYGSHMFQDLVEAEIWYGAIWNNRKTLAYQPDFFAASPDLFPQICPDLPELDGIIRVHPAEGLYYWLDAVSNQAVCGTLSPKPD</sequence>
<dbReference type="GO" id="GO:0005524">
    <property type="term" value="F:ATP binding"/>
    <property type="evidence" value="ECO:0007669"/>
    <property type="project" value="InterPro"/>
</dbReference>
<organism evidence="2 3">
    <name type="scientific">Candidatus Blautia faecigallinarum</name>
    <dbReference type="NCBI Taxonomy" id="2838488"/>
    <lineage>
        <taxon>Bacteria</taxon>
        <taxon>Bacillati</taxon>
        <taxon>Bacillota</taxon>
        <taxon>Clostridia</taxon>
        <taxon>Lachnospirales</taxon>
        <taxon>Lachnospiraceae</taxon>
        <taxon>Blautia</taxon>
    </lineage>
</organism>
<reference evidence="2" key="1">
    <citation type="journal article" date="2021" name="PeerJ">
        <title>Extensive microbial diversity within the chicken gut microbiome revealed by metagenomics and culture.</title>
        <authorList>
            <person name="Gilroy R."/>
            <person name="Ravi A."/>
            <person name="Getino M."/>
            <person name="Pursley I."/>
            <person name="Horton D.L."/>
            <person name="Alikhan N.F."/>
            <person name="Baker D."/>
            <person name="Gharbi K."/>
            <person name="Hall N."/>
            <person name="Watson M."/>
            <person name="Adriaenssens E.M."/>
            <person name="Foster-Nyarko E."/>
            <person name="Jarju S."/>
            <person name="Secka A."/>
            <person name="Antonio M."/>
            <person name="Oren A."/>
            <person name="Chaudhuri R.R."/>
            <person name="La Ragione R."/>
            <person name="Hildebrand F."/>
            <person name="Pallen M.J."/>
        </authorList>
    </citation>
    <scope>NUCLEOTIDE SEQUENCE</scope>
    <source>
        <strain evidence="2">14324</strain>
    </source>
</reference>
<name>A0A9D2DSW2_9FIRM</name>